<evidence type="ECO:0000256" key="6">
    <source>
        <dbReference type="ARBA" id="ARBA00022692"/>
    </source>
</evidence>
<organism evidence="12 13">
    <name type="scientific">Candidatus Woesebacteria bacterium RIFOXYB1_FULL_41_13</name>
    <dbReference type="NCBI Taxonomy" id="1802540"/>
    <lineage>
        <taxon>Bacteria</taxon>
        <taxon>Candidatus Woeseibacteriota</taxon>
    </lineage>
</organism>
<evidence type="ECO:0000256" key="11">
    <source>
        <dbReference type="SAM" id="Phobius"/>
    </source>
</evidence>
<dbReference type="PANTHER" id="PTHR12886:SF0">
    <property type="entry name" value="GPI MANNOSYLTRANSFERASE 1"/>
    <property type="match status" value="1"/>
</dbReference>
<dbReference type="AlphaFoldDB" id="A0A1F8CZE7"/>
<evidence type="ECO:0000256" key="2">
    <source>
        <dbReference type="ARBA" id="ARBA00004651"/>
    </source>
</evidence>
<evidence type="ECO:0000313" key="12">
    <source>
        <dbReference type="EMBL" id="OGM81690.1"/>
    </source>
</evidence>
<comment type="caution">
    <text evidence="12">The sequence shown here is derived from an EMBL/GenBank/DDBJ whole genome shotgun (WGS) entry which is preliminary data.</text>
</comment>
<dbReference type="InterPro" id="IPR018584">
    <property type="entry name" value="GT87"/>
</dbReference>
<evidence type="ECO:0000256" key="8">
    <source>
        <dbReference type="ARBA" id="ARBA00022989"/>
    </source>
</evidence>
<feature type="transmembrane region" description="Helical" evidence="11">
    <location>
        <begin position="176"/>
        <end position="202"/>
    </location>
</feature>
<feature type="transmembrane region" description="Helical" evidence="11">
    <location>
        <begin position="101"/>
        <end position="124"/>
    </location>
</feature>
<keyword evidence="9 11" id="KW-0472">Membrane</keyword>
<dbReference type="InterPro" id="IPR007704">
    <property type="entry name" value="PIG-M"/>
</dbReference>
<evidence type="ECO:0000256" key="4">
    <source>
        <dbReference type="ARBA" id="ARBA00022676"/>
    </source>
</evidence>
<keyword evidence="6 11" id="KW-0812">Transmembrane</keyword>
<dbReference type="GO" id="GO:0051751">
    <property type="term" value="F:alpha-1,4-mannosyltransferase activity"/>
    <property type="evidence" value="ECO:0007669"/>
    <property type="project" value="InterPro"/>
</dbReference>
<feature type="transmembrane region" description="Helical" evidence="11">
    <location>
        <begin position="321"/>
        <end position="339"/>
    </location>
</feature>
<feature type="transmembrane region" description="Helical" evidence="11">
    <location>
        <begin position="254"/>
        <end position="275"/>
    </location>
</feature>
<evidence type="ECO:0000256" key="3">
    <source>
        <dbReference type="ARBA" id="ARBA00022475"/>
    </source>
</evidence>
<evidence type="ECO:0000256" key="5">
    <source>
        <dbReference type="ARBA" id="ARBA00022679"/>
    </source>
</evidence>
<comment type="subcellular location">
    <subcellularLocation>
        <location evidence="2">Cell membrane</location>
        <topology evidence="2">Multi-pass membrane protein</topology>
    </subcellularLocation>
    <subcellularLocation>
        <location evidence="1">Endoplasmic reticulum membrane</location>
        <topology evidence="1">Multi-pass membrane protein</topology>
    </subcellularLocation>
</comment>
<dbReference type="STRING" id="1802540.A2393_01200"/>
<evidence type="ECO:0000256" key="7">
    <source>
        <dbReference type="ARBA" id="ARBA00022824"/>
    </source>
</evidence>
<protein>
    <recommendedName>
        <fullName evidence="14">DUF2029 domain-containing protein</fullName>
    </recommendedName>
</protein>
<keyword evidence="3" id="KW-1003">Cell membrane</keyword>
<dbReference type="GO" id="GO:0004376">
    <property type="term" value="F:GPI mannosyltransferase activity"/>
    <property type="evidence" value="ECO:0007669"/>
    <property type="project" value="InterPro"/>
</dbReference>
<sequence>MKKILVLAIALRVLVAAFLFHPDIKTFNFQASFLKKGVFNIYTYLTENKKNLSLKDDFVYFPLTYFTLGVNQIVTSPILGGNFDAWLGNADSNSSVTDPNIFKYLLVLKLPYLIADVAIAFLLLNYFDDKKKAKKAFMLWLFNPFTIYIIYVFGNVDVFPALLTLASLLFIKKDKLIWAAIILGIAAGFKLYPILFVPFLIFSGKSVKEKFWLGALPLLVFAAISMPFLSPPFFKSTLVSGLTTRIFNPGFNVGFGESIIVGLALYAALFFYAWLIDKKPIQFNYWILILLIIFSFSHFHVAWLLWIAPFVVMLAVKKPSLSWPLFLLGIVALSIPLFYQDRSMTISLYRVYSTWFDLLPTPFTAIQKFFDPYNLQSILHSLFVGGALTVSYLIFKKGKSEYNRL</sequence>
<evidence type="ECO:0000256" key="10">
    <source>
        <dbReference type="ARBA" id="ARBA00024033"/>
    </source>
</evidence>
<feature type="transmembrane region" description="Helical" evidence="11">
    <location>
        <begin position="136"/>
        <end position="156"/>
    </location>
</feature>
<comment type="similarity">
    <text evidence="10">Belongs to the glycosyltransferase 87 family.</text>
</comment>
<evidence type="ECO:0008006" key="14">
    <source>
        <dbReference type="Google" id="ProtNLM"/>
    </source>
</evidence>
<gene>
    <name evidence="12" type="ORF">A2393_01200</name>
</gene>
<dbReference type="PANTHER" id="PTHR12886">
    <property type="entry name" value="PIG-M MANNOSYLTRANSFERASE"/>
    <property type="match status" value="1"/>
</dbReference>
<evidence type="ECO:0000256" key="1">
    <source>
        <dbReference type="ARBA" id="ARBA00004477"/>
    </source>
</evidence>
<evidence type="ECO:0000256" key="9">
    <source>
        <dbReference type="ARBA" id="ARBA00023136"/>
    </source>
</evidence>
<accession>A0A1F8CZE7</accession>
<feature type="transmembrane region" description="Helical" evidence="11">
    <location>
        <begin position="351"/>
        <end position="370"/>
    </location>
</feature>
<reference evidence="12 13" key="1">
    <citation type="journal article" date="2016" name="Nat. Commun.">
        <title>Thousands of microbial genomes shed light on interconnected biogeochemical processes in an aquifer system.</title>
        <authorList>
            <person name="Anantharaman K."/>
            <person name="Brown C.T."/>
            <person name="Hug L.A."/>
            <person name="Sharon I."/>
            <person name="Castelle C.J."/>
            <person name="Probst A.J."/>
            <person name="Thomas B.C."/>
            <person name="Singh A."/>
            <person name="Wilkins M.J."/>
            <person name="Karaoz U."/>
            <person name="Brodie E.L."/>
            <person name="Williams K.H."/>
            <person name="Hubbard S.S."/>
            <person name="Banfield J.F."/>
        </authorList>
    </citation>
    <scope>NUCLEOTIDE SEQUENCE [LARGE SCALE GENOMIC DNA]</scope>
</reference>
<dbReference type="Pfam" id="PF09594">
    <property type="entry name" value="GT87"/>
    <property type="match status" value="1"/>
</dbReference>
<keyword evidence="7" id="KW-0256">Endoplasmic reticulum</keyword>
<evidence type="ECO:0000313" key="13">
    <source>
        <dbReference type="Proteomes" id="UP000178937"/>
    </source>
</evidence>
<keyword evidence="8 11" id="KW-1133">Transmembrane helix</keyword>
<name>A0A1F8CZE7_9BACT</name>
<feature type="transmembrane region" description="Helical" evidence="11">
    <location>
        <begin position="211"/>
        <end position="234"/>
    </location>
</feature>
<dbReference type="Proteomes" id="UP000178937">
    <property type="component" value="Unassembled WGS sequence"/>
</dbReference>
<proteinExistence type="inferred from homology"/>
<dbReference type="EMBL" id="MGIA01000007">
    <property type="protein sequence ID" value="OGM81690.1"/>
    <property type="molecule type" value="Genomic_DNA"/>
</dbReference>
<keyword evidence="5" id="KW-0808">Transferase</keyword>
<feature type="transmembrane region" description="Helical" evidence="11">
    <location>
        <begin position="287"/>
        <end position="315"/>
    </location>
</feature>
<feature type="transmembrane region" description="Helical" evidence="11">
    <location>
        <begin position="376"/>
        <end position="395"/>
    </location>
</feature>
<dbReference type="GO" id="GO:0005886">
    <property type="term" value="C:plasma membrane"/>
    <property type="evidence" value="ECO:0007669"/>
    <property type="project" value="UniProtKB-SubCell"/>
</dbReference>
<dbReference type="GO" id="GO:0006506">
    <property type="term" value="P:GPI anchor biosynthetic process"/>
    <property type="evidence" value="ECO:0007669"/>
    <property type="project" value="InterPro"/>
</dbReference>
<keyword evidence="4" id="KW-0328">Glycosyltransferase</keyword>